<comment type="caution">
    <text evidence="7">The sequence shown here is derived from an EMBL/GenBank/DDBJ whole genome shotgun (WGS) entry which is preliminary data.</text>
</comment>
<dbReference type="GO" id="GO:0005960">
    <property type="term" value="C:glycine cleavage complex"/>
    <property type="evidence" value="ECO:0007669"/>
    <property type="project" value="UniProtKB-UniRule"/>
</dbReference>
<reference evidence="7 8" key="1">
    <citation type="journal article" date="2018" name="IMA Fungus">
        <title>IMA Genome-F 9: Draft genome sequence of Annulohypoxylon stygium, Aspergillus mulundensis, Berkeleyomyces basicola (syn. Thielaviopsis basicola), Ceratocystis smalleyi, two Cercospora beticola strains, Coleophoma cylindrospora, Fusarium fracticaudum, Phialophora cf. hyalina, and Morchella septimelata.</title>
        <authorList>
            <person name="Wingfield B.D."/>
            <person name="Bills G.F."/>
            <person name="Dong Y."/>
            <person name="Huang W."/>
            <person name="Nel W.J."/>
            <person name="Swalarsk-Parry B.S."/>
            <person name="Vaghefi N."/>
            <person name="Wilken P.M."/>
            <person name="An Z."/>
            <person name="de Beer Z.W."/>
            <person name="De Vos L."/>
            <person name="Chen L."/>
            <person name="Duong T.A."/>
            <person name="Gao Y."/>
            <person name="Hammerbacher A."/>
            <person name="Kikkert J.R."/>
            <person name="Li Y."/>
            <person name="Li H."/>
            <person name="Li K."/>
            <person name="Li Q."/>
            <person name="Liu X."/>
            <person name="Ma X."/>
            <person name="Naidoo K."/>
            <person name="Pethybridge S.J."/>
            <person name="Sun J."/>
            <person name="Steenkamp E.T."/>
            <person name="van der Nest M.A."/>
            <person name="van Wyk S."/>
            <person name="Wingfield M.J."/>
            <person name="Xiong C."/>
            <person name="Yue Q."/>
            <person name="Zhang X."/>
        </authorList>
    </citation>
    <scope>NUCLEOTIDE SEQUENCE [LARGE SCALE GENOMIC DNA]</scope>
    <source>
        <strain evidence="7 8">DSM 5745</strain>
    </source>
</reference>
<evidence type="ECO:0000256" key="4">
    <source>
        <dbReference type="PIRSR" id="PIRSR617453-50"/>
    </source>
</evidence>
<feature type="modified residue" description="N6-lipoyllysine" evidence="4">
    <location>
        <position position="109"/>
    </location>
</feature>
<dbReference type="NCBIfam" id="NF002270">
    <property type="entry name" value="PRK01202.1"/>
    <property type="match status" value="1"/>
</dbReference>
<dbReference type="InterPro" id="IPR011053">
    <property type="entry name" value="Single_hybrid_motif"/>
</dbReference>
<keyword evidence="3 5" id="KW-0809">Transit peptide</keyword>
<evidence type="ECO:0000256" key="1">
    <source>
        <dbReference type="ARBA" id="ARBA00009249"/>
    </source>
</evidence>
<dbReference type="GO" id="GO:0005739">
    <property type="term" value="C:mitochondrion"/>
    <property type="evidence" value="ECO:0007669"/>
    <property type="project" value="UniProtKB-SubCell"/>
</dbReference>
<name>A0A3D8RRQ0_9EURO</name>
<dbReference type="PANTHER" id="PTHR11715">
    <property type="entry name" value="GLYCINE CLEAVAGE SYSTEM H PROTEIN"/>
    <property type="match status" value="1"/>
</dbReference>
<dbReference type="OrthoDB" id="10264154at2759"/>
<comment type="cofactor">
    <cofactor evidence="5">
        <name>(R)-lipoate</name>
        <dbReference type="ChEBI" id="CHEBI:83088"/>
    </cofactor>
    <text evidence="5">Binds 1 lipoyl cofactor covalently.</text>
</comment>
<dbReference type="InterPro" id="IPR033753">
    <property type="entry name" value="GCV_H/Fam206"/>
</dbReference>
<comment type="similarity">
    <text evidence="1 5">Belongs to the GcvH family.</text>
</comment>
<accession>A0A3D8RRQ0</accession>
<evidence type="ECO:0000256" key="5">
    <source>
        <dbReference type="RuleBase" id="RU364055"/>
    </source>
</evidence>
<dbReference type="CDD" id="cd06848">
    <property type="entry name" value="GCS_H"/>
    <property type="match status" value="1"/>
</dbReference>
<dbReference type="AlphaFoldDB" id="A0A3D8RRQ0"/>
<dbReference type="GeneID" id="38116988"/>
<dbReference type="RefSeq" id="XP_026602938.1">
    <property type="nucleotide sequence ID" value="XM_026748634.1"/>
</dbReference>
<dbReference type="STRING" id="1810919.A0A3D8RRQ0"/>
<evidence type="ECO:0000313" key="8">
    <source>
        <dbReference type="Proteomes" id="UP000256690"/>
    </source>
</evidence>
<dbReference type="PANTHER" id="PTHR11715:SF3">
    <property type="entry name" value="GLYCINE CLEAVAGE SYSTEM H PROTEIN-RELATED"/>
    <property type="match status" value="1"/>
</dbReference>
<dbReference type="EMBL" id="PVWQ01000007">
    <property type="protein sequence ID" value="RDW76626.1"/>
    <property type="molecule type" value="Genomic_DNA"/>
</dbReference>
<organism evidence="7 8">
    <name type="scientific">Aspergillus mulundensis</name>
    <dbReference type="NCBI Taxonomy" id="1810919"/>
    <lineage>
        <taxon>Eukaryota</taxon>
        <taxon>Fungi</taxon>
        <taxon>Dikarya</taxon>
        <taxon>Ascomycota</taxon>
        <taxon>Pezizomycotina</taxon>
        <taxon>Eurotiomycetes</taxon>
        <taxon>Eurotiomycetidae</taxon>
        <taxon>Eurotiales</taxon>
        <taxon>Aspergillaceae</taxon>
        <taxon>Aspergillus</taxon>
        <taxon>Aspergillus subgen. Nidulantes</taxon>
    </lineage>
</organism>
<protein>
    <recommendedName>
        <fullName evidence="5">Glycine cleavage system H protein</fullName>
    </recommendedName>
</protein>
<dbReference type="HAMAP" id="MF_00272">
    <property type="entry name" value="GcvH"/>
    <property type="match status" value="1"/>
</dbReference>
<keyword evidence="8" id="KW-1185">Reference proteome</keyword>
<dbReference type="GO" id="GO:0019464">
    <property type="term" value="P:glycine decarboxylation via glycine cleavage system"/>
    <property type="evidence" value="ECO:0007669"/>
    <property type="project" value="UniProtKB-UniRule"/>
</dbReference>
<dbReference type="PROSITE" id="PS50968">
    <property type="entry name" value="BIOTINYL_LIPOYL"/>
    <property type="match status" value="1"/>
</dbReference>
<comment type="subcellular location">
    <subcellularLocation>
        <location evidence="5">Mitochondrion</location>
    </subcellularLocation>
</comment>
<dbReference type="InterPro" id="IPR017453">
    <property type="entry name" value="GCV_H_sub"/>
</dbReference>
<dbReference type="NCBIfam" id="TIGR00527">
    <property type="entry name" value="gcvH"/>
    <property type="match status" value="1"/>
</dbReference>
<proteinExistence type="inferred from homology"/>
<keyword evidence="5" id="KW-0496">Mitochondrion</keyword>
<evidence type="ECO:0000256" key="3">
    <source>
        <dbReference type="ARBA" id="ARBA00022946"/>
    </source>
</evidence>
<dbReference type="GO" id="GO:0009249">
    <property type="term" value="P:protein lipoylation"/>
    <property type="evidence" value="ECO:0007669"/>
    <property type="project" value="TreeGrafter"/>
</dbReference>
<dbReference type="InterPro" id="IPR002930">
    <property type="entry name" value="GCV_H"/>
</dbReference>
<comment type="subunit">
    <text evidence="5">The glycine cleavage system is composed of four proteins: P, T, L and H.</text>
</comment>
<dbReference type="SUPFAM" id="SSF51230">
    <property type="entry name" value="Single hybrid motif"/>
    <property type="match status" value="1"/>
</dbReference>
<dbReference type="InterPro" id="IPR003016">
    <property type="entry name" value="2-oxoA_DH_lipoyl-BS"/>
</dbReference>
<gene>
    <name evidence="7" type="ORF">DSM5745_06618</name>
</gene>
<dbReference type="Pfam" id="PF01597">
    <property type="entry name" value="GCV_H"/>
    <property type="match status" value="1"/>
</dbReference>
<evidence type="ECO:0000256" key="2">
    <source>
        <dbReference type="ARBA" id="ARBA00022823"/>
    </source>
</evidence>
<comment type="function">
    <text evidence="5">The H protein shuttles the methylamine group of glycine from the P protein to the T protein.</text>
</comment>
<sequence>MSAAARVIRPFASRALAQKLPLSSVRRVSPAAGFPRGTVRSFSRSAFLEVKKYTESHEWIELADDGKTAKIGITEYAAKSLGDVVFVELPEAGAEVAAGEPVGAVESVKSASDVLSPVSGVVKQGNEILNDKAKFINESPEGDAWIAEIEVKDVAEIDGLLDADAYKATIDEE</sequence>
<evidence type="ECO:0000259" key="6">
    <source>
        <dbReference type="PROSITE" id="PS50968"/>
    </source>
</evidence>
<feature type="domain" description="Lipoyl-binding" evidence="6">
    <location>
        <begin position="68"/>
        <end position="150"/>
    </location>
</feature>
<dbReference type="InterPro" id="IPR000089">
    <property type="entry name" value="Biotin_lipoyl"/>
</dbReference>
<dbReference type="PROSITE" id="PS00189">
    <property type="entry name" value="LIPOYL"/>
    <property type="match status" value="1"/>
</dbReference>
<evidence type="ECO:0000313" key="7">
    <source>
        <dbReference type="EMBL" id="RDW76626.1"/>
    </source>
</evidence>
<dbReference type="Proteomes" id="UP000256690">
    <property type="component" value="Unassembled WGS sequence"/>
</dbReference>
<dbReference type="Gene3D" id="2.40.50.100">
    <property type="match status" value="1"/>
</dbReference>
<keyword evidence="2 4" id="KW-0450">Lipoyl</keyword>